<keyword evidence="3" id="KW-0813">Transport</keyword>
<evidence type="ECO:0000256" key="3">
    <source>
        <dbReference type="ARBA" id="ARBA00022448"/>
    </source>
</evidence>
<organism evidence="10 11">
    <name type="scientific">Desertihabitans brevis</name>
    <dbReference type="NCBI Taxonomy" id="2268447"/>
    <lineage>
        <taxon>Bacteria</taxon>
        <taxon>Bacillati</taxon>
        <taxon>Actinomycetota</taxon>
        <taxon>Actinomycetes</taxon>
        <taxon>Propionibacteriales</taxon>
        <taxon>Propionibacteriaceae</taxon>
        <taxon>Desertihabitans</taxon>
    </lineage>
</organism>
<dbReference type="Proteomes" id="UP000252770">
    <property type="component" value="Unassembled WGS sequence"/>
</dbReference>
<keyword evidence="11" id="KW-1185">Reference proteome</keyword>
<evidence type="ECO:0000256" key="4">
    <source>
        <dbReference type="ARBA" id="ARBA00022475"/>
    </source>
</evidence>
<keyword evidence="7" id="KW-0029">Amino-acid transport</keyword>
<comment type="subcellular location">
    <subcellularLocation>
        <location evidence="1">Cell membrane</location>
        <topology evidence="1">Peripheral membrane protein</topology>
    </subcellularLocation>
</comment>
<dbReference type="PANTHER" id="PTHR43166">
    <property type="entry name" value="AMINO ACID IMPORT ATP-BINDING PROTEIN"/>
    <property type="match status" value="1"/>
</dbReference>
<accession>A0A367YT99</accession>
<evidence type="ECO:0000256" key="6">
    <source>
        <dbReference type="ARBA" id="ARBA00022840"/>
    </source>
</evidence>
<proteinExistence type="inferred from homology"/>
<keyword evidence="8" id="KW-0472">Membrane</keyword>
<dbReference type="GO" id="GO:0005524">
    <property type="term" value="F:ATP binding"/>
    <property type="evidence" value="ECO:0007669"/>
    <property type="project" value="UniProtKB-KW"/>
</dbReference>
<dbReference type="EMBL" id="QOUI01000007">
    <property type="protein sequence ID" value="RCK69074.1"/>
    <property type="molecule type" value="Genomic_DNA"/>
</dbReference>
<evidence type="ECO:0000256" key="5">
    <source>
        <dbReference type="ARBA" id="ARBA00022741"/>
    </source>
</evidence>
<reference evidence="10 11" key="1">
    <citation type="submission" date="2018-07" db="EMBL/GenBank/DDBJ databases">
        <title>Desertimonas flava gen. nov. sp. nov.</title>
        <authorList>
            <person name="Liu S."/>
        </authorList>
    </citation>
    <scope>NUCLEOTIDE SEQUENCE [LARGE SCALE GENOMIC DNA]</scope>
    <source>
        <strain evidence="10 11">16Sb5-5</strain>
    </source>
</reference>
<keyword evidence="6 10" id="KW-0067">ATP-binding</keyword>
<dbReference type="Gene3D" id="3.40.50.300">
    <property type="entry name" value="P-loop containing nucleotide triphosphate hydrolases"/>
    <property type="match status" value="1"/>
</dbReference>
<protein>
    <submittedName>
        <fullName evidence="10">Amino acid ABC transporter ATP-binding protein</fullName>
    </submittedName>
</protein>
<dbReference type="InterPro" id="IPR003439">
    <property type="entry name" value="ABC_transporter-like_ATP-bd"/>
</dbReference>
<dbReference type="InterPro" id="IPR050086">
    <property type="entry name" value="MetN_ABC_transporter-like"/>
</dbReference>
<dbReference type="SUPFAM" id="SSF52540">
    <property type="entry name" value="P-loop containing nucleoside triphosphate hydrolases"/>
    <property type="match status" value="1"/>
</dbReference>
<dbReference type="GO" id="GO:0016887">
    <property type="term" value="F:ATP hydrolysis activity"/>
    <property type="evidence" value="ECO:0007669"/>
    <property type="project" value="InterPro"/>
</dbReference>
<evidence type="ECO:0000256" key="2">
    <source>
        <dbReference type="ARBA" id="ARBA00005417"/>
    </source>
</evidence>
<dbReference type="Pfam" id="PF00005">
    <property type="entry name" value="ABC_tran"/>
    <property type="match status" value="1"/>
</dbReference>
<dbReference type="InterPro" id="IPR027417">
    <property type="entry name" value="P-loop_NTPase"/>
</dbReference>
<evidence type="ECO:0000313" key="10">
    <source>
        <dbReference type="EMBL" id="RCK69074.1"/>
    </source>
</evidence>
<dbReference type="PANTHER" id="PTHR43166:SF9">
    <property type="entry name" value="GLUTAMATE_ASPARTATE IMPORT ATP-BINDING PROTEIN GLTL"/>
    <property type="match status" value="1"/>
</dbReference>
<evidence type="ECO:0000256" key="8">
    <source>
        <dbReference type="ARBA" id="ARBA00023136"/>
    </source>
</evidence>
<keyword evidence="5" id="KW-0547">Nucleotide-binding</keyword>
<dbReference type="PIRSF" id="PIRSF039085">
    <property type="entry name" value="ABC_ATPase_HisP"/>
    <property type="match status" value="1"/>
</dbReference>
<dbReference type="InterPro" id="IPR003593">
    <property type="entry name" value="AAA+_ATPase"/>
</dbReference>
<dbReference type="GO" id="GO:0005886">
    <property type="term" value="C:plasma membrane"/>
    <property type="evidence" value="ECO:0007669"/>
    <property type="project" value="UniProtKB-SubCell"/>
</dbReference>
<dbReference type="GO" id="GO:0015424">
    <property type="term" value="F:ABC-type amino acid transporter activity"/>
    <property type="evidence" value="ECO:0007669"/>
    <property type="project" value="InterPro"/>
</dbReference>
<gene>
    <name evidence="10" type="ORF">DT076_12015</name>
</gene>
<evidence type="ECO:0000259" key="9">
    <source>
        <dbReference type="PROSITE" id="PS50893"/>
    </source>
</evidence>
<evidence type="ECO:0000313" key="11">
    <source>
        <dbReference type="Proteomes" id="UP000252770"/>
    </source>
</evidence>
<keyword evidence="4" id="KW-1003">Cell membrane</keyword>
<name>A0A367YT99_9ACTN</name>
<dbReference type="PROSITE" id="PS50893">
    <property type="entry name" value="ABC_TRANSPORTER_2"/>
    <property type="match status" value="1"/>
</dbReference>
<dbReference type="InterPro" id="IPR030679">
    <property type="entry name" value="ABC_ATPase_HisP-typ"/>
</dbReference>
<comment type="similarity">
    <text evidence="2">Belongs to the ABC transporter superfamily.</text>
</comment>
<comment type="caution">
    <text evidence="10">The sequence shown here is derived from an EMBL/GenBank/DDBJ whole genome shotgun (WGS) entry which is preliminary data.</text>
</comment>
<feature type="domain" description="ABC transporter" evidence="9">
    <location>
        <begin position="7"/>
        <end position="241"/>
    </location>
</feature>
<evidence type="ECO:0000256" key="7">
    <source>
        <dbReference type="ARBA" id="ARBA00022970"/>
    </source>
</evidence>
<dbReference type="AlphaFoldDB" id="A0A367YT99"/>
<dbReference type="SMART" id="SM00382">
    <property type="entry name" value="AAA"/>
    <property type="match status" value="1"/>
</dbReference>
<sequence>MMPENLIEAQQITKRYASTTVLSDVDLHIRRGECLVLVGPSGAGKSTALRCLAGLEKLDAGSVVFQGETFVTPTGTRRHLGGAIGMVFQQFNLFPHLSVIENVVLAPRRVRRLPLPEARAKAEQLLDLVGLANRRDYYPHELSGGQQQRVAIARALAMEPTLMLFDEPTSSLDPEHTREVLRVMKQVVDLGMTVAVVTHEMSFARQSADRVVFMDDGRVLEEAPTERFFADPQTERARSFLSQEAW</sequence>
<evidence type="ECO:0000256" key="1">
    <source>
        <dbReference type="ARBA" id="ARBA00004202"/>
    </source>
</evidence>
<dbReference type="PROSITE" id="PS00211">
    <property type="entry name" value="ABC_TRANSPORTER_1"/>
    <property type="match status" value="1"/>
</dbReference>
<dbReference type="InterPro" id="IPR017871">
    <property type="entry name" value="ABC_transporter-like_CS"/>
</dbReference>